<feature type="compositionally biased region" description="Polar residues" evidence="1">
    <location>
        <begin position="16"/>
        <end position="31"/>
    </location>
</feature>
<proteinExistence type="predicted"/>
<dbReference type="AlphaFoldDB" id="A0A5D3BVC0"/>
<gene>
    <name evidence="2" type="ORF">E5676_scaffold46G00180</name>
</gene>
<evidence type="ECO:0000313" key="2">
    <source>
        <dbReference type="EMBL" id="TYK02938.1"/>
    </source>
</evidence>
<reference evidence="2 3" key="1">
    <citation type="submission" date="2019-08" db="EMBL/GenBank/DDBJ databases">
        <title>Draft genome sequences of two oriental melons (Cucumis melo L. var makuwa).</title>
        <authorList>
            <person name="Kwon S.-Y."/>
        </authorList>
    </citation>
    <scope>NUCLEOTIDE SEQUENCE [LARGE SCALE GENOMIC DNA]</scope>
    <source>
        <strain evidence="3">cv. Chang Bougi</strain>
        <tissue evidence="2">Leaf</tissue>
    </source>
</reference>
<dbReference type="InterPro" id="IPR021899">
    <property type="entry name" value="DUF3511"/>
</dbReference>
<evidence type="ECO:0000256" key="1">
    <source>
        <dbReference type="SAM" id="MobiDB-lite"/>
    </source>
</evidence>
<dbReference type="Pfam" id="PF12023">
    <property type="entry name" value="DUF3511"/>
    <property type="match status" value="1"/>
</dbReference>
<dbReference type="EMBL" id="SSTD01015300">
    <property type="protein sequence ID" value="TYK02938.1"/>
    <property type="molecule type" value="Genomic_DNA"/>
</dbReference>
<dbReference type="PANTHER" id="PTHR33193:SF13">
    <property type="entry name" value="EXPRESSED PROTEIN"/>
    <property type="match status" value="1"/>
</dbReference>
<dbReference type="PANTHER" id="PTHR33193">
    <property type="entry name" value="DOMAIN PROTEIN, PUTATIVE (DUF3511)-RELATED"/>
    <property type="match status" value="1"/>
</dbReference>
<name>A0A5D3BVC0_CUCMM</name>
<feature type="region of interest" description="Disordered" evidence="1">
    <location>
        <begin position="1"/>
        <end position="55"/>
    </location>
</feature>
<organism evidence="2 3">
    <name type="scientific">Cucumis melo var. makuwa</name>
    <name type="common">Oriental melon</name>
    <dbReference type="NCBI Taxonomy" id="1194695"/>
    <lineage>
        <taxon>Eukaryota</taxon>
        <taxon>Viridiplantae</taxon>
        <taxon>Streptophyta</taxon>
        <taxon>Embryophyta</taxon>
        <taxon>Tracheophyta</taxon>
        <taxon>Spermatophyta</taxon>
        <taxon>Magnoliopsida</taxon>
        <taxon>eudicotyledons</taxon>
        <taxon>Gunneridae</taxon>
        <taxon>Pentapetalae</taxon>
        <taxon>rosids</taxon>
        <taxon>fabids</taxon>
        <taxon>Cucurbitales</taxon>
        <taxon>Cucurbitaceae</taxon>
        <taxon>Benincaseae</taxon>
        <taxon>Cucumis</taxon>
    </lineage>
</organism>
<evidence type="ECO:0000313" key="3">
    <source>
        <dbReference type="Proteomes" id="UP000321947"/>
    </source>
</evidence>
<protein>
    <submittedName>
        <fullName evidence="2">Uncharacterized protein</fullName>
    </submittedName>
</protein>
<dbReference type="Proteomes" id="UP000321947">
    <property type="component" value="Unassembled WGS sequence"/>
</dbReference>
<comment type="caution">
    <text evidence="2">The sequence shown here is derived from an EMBL/GenBank/DDBJ whole genome shotgun (WGS) entry which is preliminary data.</text>
</comment>
<sequence length="92" mass="10378">MAGKGNREGGGVLKSTCRSDMYTSSSDNPQRFTAAPTAWNTSSVSNGHDEQEVKRQRRIAKYKAYAVESKLKSSLRNGIRWVKIKYSELLHR</sequence>
<accession>A0A5D3BVC0</accession>